<evidence type="ECO:0000256" key="2">
    <source>
        <dbReference type="SAM" id="Phobius"/>
    </source>
</evidence>
<organism evidence="3 4">
    <name type="scientific">Breoghania corrubedonensis</name>
    <dbReference type="NCBI Taxonomy" id="665038"/>
    <lineage>
        <taxon>Bacteria</taxon>
        <taxon>Pseudomonadati</taxon>
        <taxon>Pseudomonadota</taxon>
        <taxon>Alphaproteobacteria</taxon>
        <taxon>Hyphomicrobiales</taxon>
        <taxon>Stappiaceae</taxon>
        <taxon>Breoghania</taxon>
    </lineage>
</organism>
<feature type="transmembrane region" description="Helical" evidence="2">
    <location>
        <begin position="108"/>
        <end position="128"/>
    </location>
</feature>
<keyword evidence="2" id="KW-0472">Membrane</keyword>
<name>A0A2T5UQ20_9HYPH</name>
<keyword evidence="1" id="KW-0175">Coiled coil</keyword>
<keyword evidence="2" id="KW-0812">Transmembrane</keyword>
<comment type="caution">
    <text evidence="3">The sequence shown here is derived from an EMBL/GenBank/DDBJ whole genome shotgun (WGS) entry which is preliminary data.</text>
</comment>
<dbReference type="RefSeq" id="WP_107992104.1">
    <property type="nucleotide sequence ID" value="NZ_QAYG01000016.1"/>
</dbReference>
<evidence type="ECO:0008006" key="5">
    <source>
        <dbReference type="Google" id="ProtNLM"/>
    </source>
</evidence>
<gene>
    <name evidence="3" type="ORF">C8N35_11637</name>
</gene>
<reference evidence="3 4" key="1">
    <citation type="submission" date="2018-04" db="EMBL/GenBank/DDBJ databases">
        <title>Genomic Encyclopedia of Archaeal and Bacterial Type Strains, Phase II (KMG-II): from individual species to whole genera.</title>
        <authorList>
            <person name="Goeker M."/>
        </authorList>
    </citation>
    <scope>NUCLEOTIDE SEQUENCE [LARGE SCALE GENOMIC DNA]</scope>
    <source>
        <strain evidence="3 4">DSM 23382</strain>
    </source>
</reference>
<dbReference type="AlphaFoldDB" id="A0A2T5UQ20"/>
<evidence type="ECO:0000313" key="4">
    <source>
        <dbReference type="Proteomes" id="UP000244081"/>
    </source>
</evidence>
<keyword evidence="2" id="KW-1133">Transmembrane helix</keyword>
<dbReference type="EMBL" id="QAYG01000016">
    <property type="protein sequence ID" value="PTW53582.1"/>
    <property type="molecule type" value="Genomic_DNA"/>
</dbReference>
<keyword evidence="4" id="KW-1185">Reference proteome</keyword>
<feature type="coiled-coil region" evidence="1">
    <location>
        <begin position="58"/>
        <end position="85"/>
    </location>
</feature>
<dbReference type="Proteomes" id="UP000244081">
    <property type="component" value="Unassembled WGS sequence"/>
</dbReference>
<evidence type="ECO:0000313" key="3">
    <source>
        <dbReference type="EMBL" id="PTW53582.1"/>
    </source>
</evidence>
<evidence type="ECO:0000256" key="1">
    <source>
        <dbReference type="SAM" id="Coils"/>
    </source>
</evidence>
<accession>A0A2T5UQ20</accession>
<protein>
    <recommendedName>
        <fullName evidence="5">DUF1515 domain-containing protein</fullName>
    </recommendedName>
</protein>
<sequence>MSGELTSEVLRQLQSIGRLEGTIGAVSKQLNELLQLRTQLNELVSAQATEQRLRAVEAERTERRISEIRNDVATATDQIEALTQMTSANTAQIQEFSRLRERFIGGRMVLTALGAAMGGGIALGWRWLFTKMGL</sequence>
<proteinExistence type="predicted"/>